<keyword evidence="5" id="KW-1185">Reference proteome</keyword>
<dbReference type="EMBL" id="JAIPME010000002">
    <property type="protein sequence ID" value="MBZ2386463.1"/>
    <property type="molecule type" value="Genomic_DNA"/>
</dbReference>
<dbReference type="PANTHER" id="PTHR31690">
    <property type="entry name" value="FUCOSE MUTAROTASE"/>
    <property type="match status" value="1"/>
</dbReference>
<dbReference type="Gene3D" id="3.40.1650.10">
    <property type="entry name" value="RbsD-like domain"/>
    <property type="match status" value="1"/>
</dbReference>
<dbReference type="InterPro" id="IPR023750">
    <property type="entry name" value="RbsD-like_sf"/>
</dbReference>
<dbReference type="InterPro" id="IPR050443">
    <property type="entry name" value="RbsD/FucU_mutarotase"/>
</dbReference>
<dbReference type="RefSeq" id="WP_223418495.1">
    <property type="nucleotide sequence ID" value="NZ_JAIPME010000002.1"/>
</dbReference>
<protein>
    <recommendedName>
        <fullName evidence="6">D-ribose pyranase</fullName>
    </recommendedName>
</protein>
<comment type="catalytic activity">
    <reaction evidence="1">
        <text>beta-D-ribopyranose = beta-D-ribofuranose</text>
        <dbReference type="Rhea" id="RHEA:25432"/>
        <dbReference type="ChEBI" id="CHEBI:27476"/>
        <dbReference type="ChEBI" id="CHEBI:47002"/>
        <dbReference type="EC" id="5.4.99.62"/>
    </reaction>
</comment>
<evidence type="ECO:0000256" key="2">
    <source>
        <dbReference type="ARBA" id="ARBA00023235"/>
    </source>
</evidence>
<comment type="catalytic activity">
    <reaction evidence="3">
        <text>alpha-L-fucose = beta-L-fucose</text>
        <dbReference type="Rhea" id="RHEA:25580"/>
        <dbReference type="ChEBI" id="CHEBI:42548"/>
        <dbReference type="ChEBI" id="CHEBI:42589"/>
        <dbReference type="EC" id="5.1.3.29"/>
    </reaction>
</comment>
<dbReference type="InterPro" id="IPR007721">
    <property type="entry name" value="RbsD_FucU"/>
</dbReference>
<sequence>MLKGIPTEISSELLKALADMGHGDILVIADDFYPPYSKTPNGRSINAKGNTAPEMLDAILKLFPLDTEYEAYPVEYMIPDADANINLSQRPKVWDDCIRVCEKHGLTKEQVGEIERSKFYEKAGRAFVTVCTSEREAYGCFIIQKGVM</sequence>
<gene>
    <name evidence="4" type="ORF">K8P03_03985</name>
</gene>
<evidence type="ECO:0000313" key="5">
    <source>
        <dbReference type="Proteomes" id="UP000734271"/>
    </source>
</evidence>
<organism evidence="4 5">
    <name type="scientific">Anaerococcus murdochii</name>
    <dbReference type="NCBI Taxonomy" id="411577"/>
    <lineage>
        <taxon>Bacteria</taxon>
        <taxon>Bacillati</taxon>
        <taxon>Bacillota</taxon>
        <taxon>Tissierellia</taxon>
        <taxon>Tissierellales</taxon>
        <taxon>Peptoniphilaceae</taxon>
        <taxon>Anaerococcus</taxon>
    </lineage>
</organism>
<dbReference type="PANTHER" id="PTHR31690:SF4">
    <property type="entry name" value="FUCOSE MUTAROTASE"/>
    <property type="match status" value="1"/>
</dbReference>
<dbReference type="Proteomes" id="UP000734271">
    <property type="component" value="Unassembled WGS sequence"/>
</dbReference>
<comment type="caution">
    <text evidence="4">The sequence shown here is derived from an EMBL/GenBank/DDBJ whole genome shotgun (WGS) entry which is preliminary data.</text>
</comment>
<evidence type="ECO:0000256" key="3">
    <source>
        <dbReference type="ARBA" id="ARBA00036324"/>
    </source>
</evidence>
<name>A0ABS7SY42_9FIRM</name>
<evidence type="ECO:0000256" key="1">
    <source>
        <dbReference type="ARBA" id="ARBA00000223"/>
    </source>
</evidence>
<evidence type="ECO:0000313" key="4">
    <source>
        <dbReference type="EMBL" id="MBZ2386463.1"/>
    </source>
</evidence>
<reference evidence="4 5" key="1">
    <citation type="submission" date="2021-08" db="EMBL/GenBank/DDBJ databases">
        <title>FDA dAtabase for Regulatory Grade micrObial Sequences (FDA-ARGOS): Supporting development and validation of Infectious Disease Dx tests.</title>
        <authorList>
            <person name="Sproer C."/>
            <person name="Gronow S."/>
            <person name="Severitt S."/>
            <person name="Schroder I."/>
            <person name="Tallon L."/>
            <person name="Sadzewicz L."/>
            <person name="Zhao X."/>
            <person name="Boylan J."/>
            <person name="Ott S."/>
            <person name="Bowen H."/>
            <person name="Vavikolanu K."/>
            <person name="Hazen T."/>
            <person name="Aluvathingal J."/>
            <person name="Nadendla S."/>
            <person name="Lowell S."/>
            <person name="Myers T."/>
            <person name="Yan Y."/>
            <person name="Sichtig H."/>
        </authorList>
    </citation>
    <scope>NUCLEOTIDE SEQUENCE [LARGE SCALE GENOMIC DNA]</scope>
    <source>
        <strain evidence="4 5">FDAARGOS_1460</strain>
    </source>
</reference>
<dbReference type="SUPFAM" id="SSF102546">
    <property type="entry name" value="RbsD-like"/>
    <property type="match status" value="1"/>
</dbReference>
<accession>A0ABS7SY42</accession>
<dbReference type="Pfam" id="PF05025">
    <property type="entry name" value="RbsD_FucU"/>
    <property type="match status" value="1"/>
</dbReference>
<keyword evidence="2" id="KW-0413">Isomerase</keyword>
<proteinExistence type="predicted"/>
<evidence type="ECO:0008006" key="6">
    <source>
        <dbReference type="Google" id="ProtNLM"/>
    </source>
</evidence>